<dbReference type="PANTHER" id="PTHR23254">
    <property type="entry name" value="EIF4G DOMAIN PROTEIN"/>
    <property type="match status" value="1"/>
</dbReference>
<feature type="compositionally biased region" description="Polar residues" evidence="1">
    <location>
        <begin position="188"/>
        <end position="204"/>
    </location>
</feature>
<protein>
    <recommendedName>
        <fullName evidence="3">MIF4G domain-containing protein</fullName>
    </recommendedName>
</protein>
<feature type="compositionally biased region" description="Basic and acidic residues" evidence="1">
    <location>
        <begin position="219"/>
        <end position="240"/>
    </location>
</feature>
<accession>E4YRB7</accession>
<dbReference type="SUPFAM" id="SSF48371">
    <property type="entry name" value="ARM repeat"/>
    <property type="match status" value="1"/>
</dbReference>
<dbReference type="GO" id="GO:0008494">
    <property type="term" value="F:translation activator activity"/>
    <property type="evidence" value="ECO:0007669"/>
    <property type="project" value="TreeGrafter"/>
</dbReference>
<dbReference type="InterPro" id="IPR051367">
    <property type="entry name" value="mRNA_TranslReg/HistoneTransl"/>
</dbReference>
<evidence type="ECO:0008006" key="3">
    <source>
        <dbReference type="Google" id="ProtNLM"/>
    </source>
</evidence>
<sequence>MSGMADRKAKRKDSLAELENFIDSYSNSDTDQGNEDAQKMVNVLREQMMMNLNLLSTMGVGMPNPMGIPGMPNPLAAGLNPLAHTAMNPLLMNPLLNPLMAMAGKSPFLTPPPQVSEMQKPPQIIPIPRGQAGGDSPYPTVMIPGYGPCLMVPQQPPPQSYPNQTISQSQIQAREHFMRAKLKHGGNNDLQKSSVASQPPLTRSVSDDKRRNSLKHMPPHSDRRESLPDLKLFPKNDPGMRRRHSLASTQGIKEERVSIKSKVSGSIQKLAESKGVKRTIVIKSREKINEPTYESSDDDEEEERDTHTRRSSIKGGHEIYVQPHRRSSVPDIMVTTTVTPTPIKSILKKTPAPVKEKESKEKDLSSFTQVLEKLGTEDVDLPKIADLIVRKATENETSVSRLVIICRDMISAKPSFRQHLLATLQKNHKERLKIKADCRSKYLSLIKFLIEIYTTLKTNDGSSFTILTKPIKISLTEVIDDEEFGPDEGNLLVYALPILGPALAIDDSDALELLMASIRTLAVTGEGLSDMARKQLLKIVECYANYCFKSLPPAAKKYYAK</sequence>
<dbReference type="AlphaFoldDB" id="E4YRB7"/>
<feature type="region of interest" description="Disordered" evidence="1">
    <location>
        <begin position="185"/>
        <end position="253"/>
    </location>
</feature>
<organism evidence="2">
    <name type="scientific">Oikopleura dioica</name>
    <name type="common">Tunicate</name>
    <dbReference type="NCBI Taxonomy" id="34765"/>
    <lineage>
        <taxon>Eukaryota</taxon>
        <taxon>Metazoa</taxon>
        <taxon>Chordata</taxon>
        <taxon>Tunicata</taxon>
        <taxon>Appendicularia</taxon>
        <taxon>Copelata</taxon>
        <taxon>Oikopleuridae</taxon>
        <taxon>Oikopleura</taxon>
    </lineage>
</organism>
<dbReference type="EMBL" id="FN655109">
    <property type="protein sequence ID" value="CBY38009.1"/>
    <property type="molecule type" value="Genomic_DNA"/>
</dbReference>
<dbReference type="Proteomes" id="UP000011014">
    <property type="component" value="Unassembled WGS sequence"/>
</dbReference>
<evidence type="ECO:0000256" key="1">
    <source>
        <dbReference type="SAM" id="MobiDB-lite"/>
    </source>
</evidence>
<evidence type="ECO:0000313" key="2">
    <source>
        <dbReference type="EMBL" id="CBY38009.1"/>
    </source>
</evidence>
<reference evidence="2" key="1">
    <citation type="journal article" date="2010" name="Science">
        <title>Plasticity of animal genome architecture unmasked by rapid evolution of a pelagic tunicate.</title>
        <authorList>
            <person name="Denoeud F."/>
            <person name="Henriet S."/>
            <person name="Mungpakdee S."/>
            <person name="Aury J.M."/>
            <person name="Da Silva C."/>
            <person name="Brinkmann H."/>
            <person name="Mikhaleva J."/>
            <person name="Olsen L.C."/>
            <person name="Jubin C."/>
            <person name="Canestro C."/>
            <person name="Bouquet J.M."/>
            <person name="Danks G."/>
            <person name="Poulain J."/>
            <person name="Campsteijn C."/>
            <person name="Adamski M."/>
            <person name="Cross I."/>
            <person name="Yadetie F."/>
            <person name="Muffato M."/>
            <person name="Louis A."/>
            <person name="Butcher S."/>
            <person name="Tsagkogeorga G."/>
            <person name="Konrad A."/>
            <person name="Singh S."/>
            <person name="Jensen M.F."/>
            <person name="Cong E.H."/>
            <person name="Eikeseth-Otteraa H."/>
            <person name="Noel B."/>
            <person name="Anthouard V."/>
            <person name="Porcel B.M."/>
            <person name="Kachouri-Lafond R."/>
            <person name="Nishino A."/>
            <person name="Ugolini M."/>
            <person name="Chourrout P."/>
            <person name="Nishida H."/>
            <person name="Aasland R."/>
            <person name="Huzurbazar S."/>
            <person name="Westhof E."/>
            <person name="Delsuc F."/>
            <person name="Lehrach H."/>
            <person name="Reinhardt R."/>
            <person name="Weissenbach J."/>
            <person name="Roy S.W."/>
            <person name="Artiguenave F."/>
            <person name="Postlethwait J.H."/>
            <person name="Manak J.R."/>
            <person name="Thompson E.M."/>
            <person name="Jaillon O."/>
            <person name="Du Pasquier L."/>
            <person name="Boudinot P."/>
            <person name="Liberles D.A."/>
            <person name="Volff J.N."/>
            <person name="Philippe H."/>
            <person name="Lenhard B."/>
            <person name="Roest Crollius H."/>
            <person name="Wincker P."/>
            <person name="Chourrout D."/>
        </authorList>
    </citation>
    <scope>NUCLEOTIDE SEQUENCE [LARGE SCALE GENOMIC DNA]</scope>
</reference>
<name>E4YRB7_OIKDI</name>
<feature type="region of interest" description="Disordered" evidence="1">
    <location>
        <begin position="288"/>
        <end position="322"/>
    </location>
</feature>
<dbReference type="GO" id="GO:0006446">
    <property type="term" value="P:regulation of translational initiation"/>
    <property type="evidence" value="ECO:0007669"/>
    <property type="project" value="TreeGrafter"/>
</dbReference>
<gene>
    <name evidence="2" type="ORF">GSOID_T00031510001</name>
</gene>
<dbReference type="PANTHER" id="PTHR23254:SF16">
    <property type="entry name" value="CBP80_20-DEPENDENT TRANSLATION INITIATION FACTOR"/>
    <property type="match status" value="1"/>
</dbReference>
<dbReference type="InterPro" id="IPR016024">
    <property type="entry name" value="ARM-type_fold"/>
</dbReference>
<dbReference type="GO" id="GO:0005829">
    <property type="term" value="C:cytosol"/>
    <property type="evidence" value="ECO:0007669"/>
    <property type="project" value="TreeGrafter"/>
</dbReference>
<proteinExistence type="predicted"/>
<dbReference type="Gene3D" id="1.25.40.180">
    <property type="match status" value="1"/>
</dbReference>